<keyword evidence="4 8" id="KW-0547">Nucleotide-binding</keyword>
<dbReference type="GO" id="GO:0005737">
    <property type="term" value="C:cytoplasm"/>
    <property type="evidence" value="ECO:0007669"/>
    <property type="project" value="UniProtKB-SubCell"/>
</dbReference>
<comment type="caution">
    <text evidence="14">The sequence shown here is derived from an EMBL/GenBank/DDBJ whole genome shotgun (WGS) entry which is preliminary data.</text>
</comment>
<dbReference type="SMART" id="SM00760">
    <property type="entry name" value="Bac_DnaA_C"/>
    <property type="match status" value="1"/>
</dbReference>
<evidence type="ECO:0000256" key="5">
    <source>
        <dbReference type="ARBA" id="ARBA00022840"/>
    </source>
</evidence>
<dbReference type="Pfam" id="PF11638">
    <property type="entry name" value="DnaA_N"/>
    <property type="match status" value="1"/>
</dbReference>
<dbReference type="GO" id="GO:0006275">
    <property type="term" value="P:regulation of DNA replication"/>
    <property type="evidence" value="ECO:0007669"/>
    <property type="project" value="UniProtKB-UniRule"/>
</dbReference>
<evidence type="ECO:0000256" key="9">
    <source>
        <dbReference type="NCBIfam" id="TIGR00362"/>
    </source>
</evidence>
<evidence type="ECO:0000256" key="10">
    <source>
        <dbReference type="RuleBase" id="RU000577"/>
    </source>
</evidence>
<evidence type="ECO:0000259" key="12">
    <source>
        <dbReference type="SMART" id="SM00382"/>
    </source>
</evidence>
<dbReference type="SMART" id="SM00382">
    <property type="entry name" value="AAA"/>
    <property type="match status" value="1"/>
</dbReference>
<dbReference type="GO" id="GO:0003688">
    <property type="term" value="F:DNA replication origin binding"/>
    <property type="evidence" value="ECO:0007669"/>
    <property type="project" value="UniProtKB-UniRule"/>
</dbReference>
<evidence type="ECO:0000256" key="3">
    <source>
        <dbReference type="ARBA" id="ARBA00022705"/>
    </source>
</evidence>
<dbReference type="Proteomes" id="UP000177061">
    <property type="component" value="Unassembled WGS sequence"/>
</dbReference>
<comment type="caution">
    <text evidence="8">Lacks conserved residue(s) required for the propagation of feature annotation.</text>
</comment>
<dbReference type="Gene3D" id="1.10.8.60">
    <property type="match status" value="1"/>
</dbReference>
<gene>
    <name evidence="8" type="primary">dnaA</name>
    <name evidence="14" type="ORF">A3J64_00555</name>
</gene>
<dbReference type="NCBIfam" id="TIGR00362">
    <property type="entry name" value="DnaA"/>
    <property type="match status" value="1"/>
</dbReference>
<dbReference type="InterPro" id="IPR024633">
    <property type="entry name" value="DnaA_N_dom"/>
</dbReference>
<feature type="region of interest" description="Domain III, AAA+ region" evidence="8">
    <location>
        <begin position="116"/>
        <end position="332"/>
    </location>
</feature>
<keyword evidence="5 8" id="KW-0067">ATP-binding</keyword>
<name>A0A1G2FIX1_9BACT</name>
<dbReference type="PANTHER" id="PTHR30050:SF2">
    <property type="entry name" value="CHROMOSOMAL REPLICATION INITIATOR PROTEIN DNAA"/>
    <property type="match status" value="1"/>
</dbReference>
<dbReference type="GO" id="GO:0008289">
    <property type="term" value="F:lipid binding"/>
    <property type="evidence" value="ECO:0007669"/>
    <property type="project" value="UniProtKB-KW"/>
</dbReference>
<feature type="binding site" evidence="8">
    <location>
        <position position="160"/>
    </location>
    <ligand>
        <name>ATP</name>
        <dbReference type="ChEBI" id="CHEBI:30616"/>
    </ligand>
</feature>
<keyword evidence="2 8" id="KW-0963">Cytoplasm</keyword>
<accession>A0A1G2FIX1</accession>
<evidence type="ECO:0000256" key="2">
    <source>
        <dbReference type="ARBA" id="ARBA00022490"/>
    </source>
</evidence>
<dbReference type="GO" id="GO:0005524">
    <property type="term" value="F:ATP binding"/>
    <property type="evidence" value="ECO:0007669"/>
    <property type="project" value="UniProtKB-UniRule"/>
</dbReference>
<evidence type="ECO:0000313" key="14">
    <source>
        <dbReference type="EMBL" id="OGZ37471.1"/>
    </source>
</evidence>
<dbReference type="SUPFAM" id="SSF52540">
    <property type="entry name" value="P-loop containing nucleoside triphosphate hydrolases"/>
    <property type="match status" value="1"/>
</dbReference>
<dbReference type="CDD" id="cd06571">
    <property type="entry name" value="Bac_DnaA_C"/>
    <property type="match status" value="1"/>
</dbReference>
<evidence type="ECO:0000256" key="11">
    <source>
        <dbReference type="RuleBase" id="RU004227"/>
    </source>
</evidence>
<dbReference type="Pfam" id="PF08299">
    <property type="entry name" value="Bac_DnaA_C"/>
    <property type="match status" value="1"/>
</dbReference>
<dbReference type="InterPro" id="IPR038454">
    <property type="entry name" value="DnaA_N_sf"/>
</dbReference>
<dbReference type="STRING" id="1801997.A3J64_00555"/>
<dbReference type="GO" id="GO:0006270">
    <property type="term" value="P:DNA replication initiation"/>
    <property type="evidence" value="ECO:0007669"/>
    <property type="project" value="UniProtKB-UniRule"/>
</dbReference>
<dbReference type="InterPro" id="IPR027417">
    <property type="entry name" value="P-loop_NTPase"/>
</dbReference>
<organism evidence="14 15">
    <name type="scientific">Candidatus Portnoybacteria bacterium RIFCSPHIGHO2_12_FULL_38_9</name>
    <dbReference type="NCBI Taxonomy" id="1801997"/>
    <lineage>
        <taxon>Bacteria</taxon>
        <taxon>Candidatus Portnoyibacteriota</taxon>
    </lineage>
</organism>
<feature type="binding site" evidence="8">
    <location>
        <position position="163"/>
    </location>
    <ligand>
        <name>ATP</name>
        <dbReference type="ChEBI" id="CHEBI:30616"/>
    </ligand>
</feature>
<feature type="region of interest" description="Domain IV, binds dsDNA" evidence="8">
    <location>
        <begin position="333"/>
        <end position="452"/>
    </location>
</feature>
<dbReference type="Gene3D" id="3.40.50.300">
    <property type="entry name" value="P-loop containing nucleotide triphosphate hydrolases"/>
    <property type="match status" value="1"/>
</dbReference>
<protein>
    <recommendedName>
        <fullName evidence="8 9">Chromosomal replication initiator protein DnaA</fullName>
    </recommendedName>
</protein>
<comment type="subunit">
    <text evidence="8">Oligomerizes as a right-handed, spiral filament on DNA at oriC.</text>
</comment>
<evidence type="ECO:0000256" key="1">
    <source>
        <dbReference type="ARBA" id="ARBA00006583"/>
    </source>
</evidence>
<keyword evidence="3 8" id="KW-0235">DNA replication</keyword>
<comment type="subcellular location">
    <subcellularLocation>
        <location evidence="8">Cytoplasm</location>
    </subcellularLocation>
</comment>
<dbReference type="PANTHER" id="PTHR30050">
    <property type="entry name" value="CHROMOSOMAL REPLICATION INITIATOR PROTEIN DNAA"/>
    <property type="match status" value="1"/>
</dbReference>
<comment type="similarity">
    <text evidence="1 8 11">Belongs to the DnaA family.</text>
</comment>
<comment type="domain">
    <text evidence="8">Domain I is involved in oligomerization and binding regulators, domain II is flexibile and of varying length in different bacteria, domain III forms the AAA+ region, while domain IV binds dsDNA.</text>
</comment>
<dbReference type="Gene3D" id="3.30.300.180">
    <property type="match status" value="1"/>
</dbReference>
<dbReference type="Pfam" id="PF00308">
    <property type="entry name" value="Bac_DnaA"/>
    <property type="match status" value="1"/>
</dbReference>
<evidence type="ECO:0000256" key="6">
    <source>
        <dbReference type="ARBA" id="ARBA00023121"/>
    </source>
</evidence>
<feature type="domain" description="AAA+ ATPase" evidence="12">
    <location>
        <begin position="149"/>
        <end position="283"/>
    </location>
</feature>
<proteinExistence type="inferred from homology"/>
<dbReference type="GO" id="GO:0005886">
    <property type="term" value="C:plasma membrane"/>
    <property type="evidence" value="ECO:0007669"/>
    <property type="project" value="TreeGrafter"/>
</dbReference>
<keyword evidence="6 8" id="KW-0446">Lipid-binding</keyword>
<reference evidence="14 15" key="1">
    <citation type="journal article" date="2016" name="Nat. Commun.">
        <title>Thousands of microbial genomes shed light on interconnected biogeochemical processes in an aquifer system.</title>
        <authorList>
            <person name="Anantharaman K."/>
            <person name="Brown C.T."/>
            <person name="Hug L.A."/>
            <person name="Sharon I."/>
            <person name="Castelle C.J."/>
            <person name="Probst A.J."/>
            <person name="Thomas B.C."/>
            <person name="Singh A."/>
            <person name="Wilkins M.J."/>
            <person name="Karaoz U."/>
            <person name="Brodie E.L."/>
            <person name="Williams K.H."/>
            <person name="Hubbard S.S."/>
            <person name="Banfield J.F."/>
        </authorList>
    </citation>
    <scope>NUCLEOTIDE SEQUENCE [LARGE SCALE GENOMIC DNA]</scope>
</reference>
<feature type="region of interest" description="Domain I, interacts with DnaA modulators" evidence="8">
    <location>
        <begin position="1"/>
        <end position="87"/>
    </location>
</feature>
<dbReference type="PRINTS" id="PR00051">
    <property type="entry name" value="DNAA"/>
</dbReference>
<feature type="binding site" evidence="8">
    <location>
        <position position="164"/>
    </location>
    <ligand>
        <name>ATP</name>
        <dbReference type="ChEBI" id="CHEBI:30616"/>
    </ligand>
</feature>
<dbReference type="Gene3D" id="1.10.1750.10">
    <property type="match status" value="1"/>
</dbReference>
<dbReference type="AlphaFoldDB" id="A0A1G2FIX1"/>
<dbReference type="FunFam" id="3.40.50.300:FF:000668">
    <property type="entry name" value="Chromosomal replication initiator protein DnaA"/>
    <property type="match status" value="1"/>
</dbReference>
<evidence type="ECO:0000256" key="4">
    <source>
        <dbReference type="ARBA" id="ARBA00022741"/>
    </source>
</evidence>
<dbReference type="InterPro" id="IPR020591">
    <property type="entry name" value="Chromosome_initiator_DnaA-like"/>
</dbReference>
<dbReference type="EMBL" id="MHNB01000007">
    <property type="protein sequence ID" value="OGZ37471.1"/>
    <property type="molecule type" value="Genomic_DNA"/>
</dbReference>
<feature type="binding site" evidence="8">
    <location>
        <position position="162"/>
    </location>
    <ligand>
        <name>ATP</name>
        <dbReference type="ChEBI" id="CHEBI:30616"/>
    </ligand>
</feature>
<evidence type="ECO:0000256" key="7">
    <source>
        <dbReference type="ARBA" id="ARBA00023125"/>
    </source>
</evidence>
<dbReference type="InterPro" id="IPR001957">
    <property type="entry name" value="Chromosome_initiator_DnaA"/>
</dbReference>
<evidence type="ECO:0000259" key="13">
    <source>
        <dbReference type="SMART" id="SM00760"/>
    </source>
</evidence>
<dbReference type="InterPro" id="IPR003593">
    <property type="entry name" value="AAA+_ATPase"/>
</dbReference>
<sequence>MNLKNLWQGALGEVELNISKANFITWFKNTEIHSKKDGVVIINVPNGFTKEWLENKYNKIIFKALRGACPDIKEIQFTIGKYPPLKPTAKYKKEIQEITPEKQLDFEEFNINKETNLNPKYTFDNFIIGSFNELAQAAALAVTKHLGTLYNPLFIYGGTGLGKTHLLQAIGNELTQKNPSKKIQYLSSEKYTSELVDAISKKGMESFKPKYRKVDVLIIDDIHFIAGKEKTQEEFFHTFNTLYQKNKQIIISSDRPPKAISTIEDRLRSRFEGGMIADISQPDLETRTAILKNKAREKNFEISDDILNHIANHVQKNIRELEGALNKIMAVCQINNTPPNLEGVGKILSNLIAKPKKMTNFKDVIKTVAEFYDVNINDLIDRCRRKEVVRPRQIAMYLIREELNSSFPSIGEKIGGRDHTTAMYSYGKIKQEVQNNELFKQEINLIKDRLYG</sequence>
<dbReference type="HAMAP" id="MF_00377">
    <property type="entry name" value="DnaA_bact"/>
    <property type="match status" value="1"/>
</dbReference>
<dbReference type="InterPro" id="IPR013317">
    <property type="entry name" value="DnaA_dom"/>
</dbReference>
<keyword evidence="7 8" id="KW-0238">DNA-binding</keyword>
<evidence type="ECO:0000256" key="8">
    <source>
        <dbReference type="HAMAP-Rule" id="MF_00377"/>
    </source>
</evidence>
<dbReference type="SUPFAM" id="SSF48295">
    <property type="entry name" value="TrpR-like"/>
    <property type="match status" value="1"/>
</dbReference>
<evidence type="ECO:0000313" key="15">
    <source>
        <dbReference type="Proteomes" id="UP000177061"/>
    </source>
</evidence>
<dbReference type="InterPro" id="IPR013159">
    <property type="entry name" value="DnaA_C"/>
</dbReference>
<comment type="function">
    <text evidence="8 10">Plays an essential role in the initiation and regulation of chromosomal replication. ATP-DnaA binds to the origin of replication (oriC) to initiate formation of the DNA replication initiation complex once per cell cycle. Binds the DnaA box (a 9 base pair repeat at the origin) and separates the double-stranded (ds)DNA. Forms a right-handed helical filament on oriC DNA; dsDNA binds to the exterior of the filament while single-stranded (ss)DNA is stabiized in the filament's interior. The ATP-DnaA-oriC complex binds and stabilizes one strand of the AT-rich DNA unwinding element (DUE), permitting loading of DNA polymerase. After initiation quickly degrades to an ADP-DnaA complex that is not apt for DNA replication. Binds acidic phospholipids.</text>
</comment>
<dbReference type="CDD" id="cd00009">
    <property type="entry name" value="AAA"/>
    <property type="match status" value="1"/>
</dbReference>
<feature type="domain" description="Chromosomal replication initiator DnaA C-terminal" evidence="13">
    <location>
        <begin position="360"/>
        <end position="429"/>
    </location>
</feature>
<dbReference type="InterPro" id="IPR010921">
    <property type="entry name" value="Trp_repressor/repl_initiator"/>
</dbReference>